<gene>
    <name evidence="9" type="ORF">BHQ10_008161</name>
</gene>
<evidence type="ECO:0000256" key="6">
    <source>
        <dbReference type="SAM" id="MobiDB-lite"/>
    </source>
</evidence>
<feature type="transmembrane region" description="Helical" evidence="7">
    <location>
        <begin position="75"/>
        <end position="96"/>
    </location>
</feature>
<evidence type="ECO:0000259" key="8">
    <source>
        <dbReference type="Pfam" id="PF18596"/>
    </source>
</evidence>
<evidence type="ECO:0000256" key="4">
    <source>
        <dbReference type="ARBA" id="ARBA00022989"/>
    </source>
</evidence>
<feature type="compositionally biased region" description="Polar residues" evidence="6">
    <location>
        <begin position="390"/>
        <end position="410"/>
    </location>
</feature>
<dbReference type="InterPro" id="IPR007262">
    <property type="entry name" value="Vps55/LEPROT"/>
</dbReference>
<dbReference type="GeneID" id="63797375"/>
<keyword evidence="5 7" id="KW-0472">Membrane</keyword>
<evidence type="ECO:0000313" key="9">
    <source>
        <dbReference type="EMBL" id="RAO72149.1"/>
    </source>
</evidence>
<comment type="subcellular location">
    <subcellularLocation>
        <location evidence="1">Membrane</location>
        <topology evidence="1">Multi-pass membrane protein</topology>
    </subcellularLocation>
</comment>
<evidence type="ECO:0000313" key="10">
    <source>
        <dbReference type="Proteomes" id="UP000249363"/>
    </source>
</evidence>
<dbReference type="PANTHER" id="PTHR12050:SF0">
    <property type="entry name" value="RH04491P"/>
    <property type="match status" value="1"/>
</dbReference>
<dbReference type="InterPro" id="IPR041260">
    <property type="entry name" value="Sld7_C"/>
</dbReference>
<feature type="transmembrane region" description="Helical" evidence="7">
    <location>
        <begin position="9"/>
        <end position="30"/>
    </location>
</feature>
<dbReference type="EMBL" id="MIKG01000018">
    <property type="protein sequence ID" value="RAO72149.1"/>
    <property type="molecule type" value="Genomic_DNA"/>
</dbReference>
<dbReference type="RefSeq" id="XP_040736663.1">
    <property type="nucleotide sequence ID" value="XM_040880936.1"/>
</dbReference>
<organism evidence="9 10">
    <name type="scientific">Talaromyces amestolkiae</name>
    <dbReference type="NCBI Taxonomy" id="1196081"/>
    <lineage>
        <taxon>Eukaryota</taxon>
        <taxon>Fungi</taxon>
        <taxon>Dikarya</taxon>
        <taxon>Ascomycota</taxon>
        <taxon>Pezizomycotina</taxon>
        <taxon>Eurotiomycetes</taxon>
        <taxon>Eurotiomycetidae</taxon>
        <taxon>Eurotiales</taxon>
        <taxon>Trichocomaceae</taxon>
        <taxon>Talaromyces</taxon>
        <taxon>Talaromyces sect. Talaromyces</taxon>
    </lineage>
</organism>
<dbReference type="Pfam" id="PF04133">
    <property type="entry name" value="Vps55"/>
    <property type="match status" value="1"/>
</dbReference>
<comment type="similarity">
    <text evidence="2">Belongs to the OB-RGRP/VPS55 family.</text>
</comment>
<dbReference type="AlphaFoldDB" id="A0A364L8N9"/>
<dbReference type="Pfam" id="PF18596">
    <property type="entry name" value="Sld7_C"/>
    <property type="match status" value="1"/>
</dbReference>
<accession>A0A364L8N9</accession>
<dbReference type="OrthoDB" id="4205424at2759"/>
<evidence type="ECO:0000256" key="3">
    <source>
        <dbReference type="ARBA" id="ARBA00022692"/>
    </source>
</evidence>
<reference evidence="9 10" key="1">
    <citation type="journal article" date="2017" name="Biotechnol. Biofuels">
        <title>Differential beta-glucosidase expression as a function of carbon source availability in Talaromyces amestolkiae: a genomic and proteomic approach.</title>
        <authorList>
            <person name="de Eugenio L.I."/>
            <person name="Mendez-Liter J.A."/>
            <person name="Nieto-Dominguez M."/>
            <person name="Alonso L."/>
            <person name="Gil-Munoz J."/>
            <person name="Barriuso J."/>
            <person name="Prieto A."/>
            <person name="Martinez M.J."/>
        </authorList>
    </citation>
    <scope>NUCLEOTIDE SEQUENCE [LARGE SCALE GENOMIC DNA]</scope>
    <source>
        <strain evidence="9 10">CIB</strain>
    </source>
</reference>
<evidence type="ECO:0000256" key="5">
    <source>
        <dbReference type="ARBA" id="ARBA00023136"/>
    </source>
</evidence>
<dbReference type="Proteomes" id="UP000249363">
    <property type="component" value="Unassembled WGS sequence"/>
</dbReference>
<keyword evidence="4 7" id="KW-1133">Transmembrane helix</keyword>
<comment type="caution">
    <text evidence="9">The sequence shown here is derived from an EMBL/GenBank/DDBJ whole genome shotgun (WGS) entry which is preliminary data.</text>
</comment>
<evidence type="ECO:0000256" key="2">
    <source>
        <dbReference type="ARBA" id="ARBA00005645"/>
    </source>
</evidence>
<name>A0A364L8N9_TALAM</name>
<evidence type="ECO:0000256" key="7">
    <source>
        <dbReference type="SAM" id="Phobius"/>
    </source>
</evidence>
<proteinExistence type="inferred from homology"/>
<keyword evidence="10" id="KW-1185">Reference proteome</keyword>
<dbReference type="GO" id="GO:0034424">
    <property type="term" value="C:Vps55/Vps68 complex"/>
    <property type="evidence" value="ECO:0007669"/>
    <property type="project" value="TreeGrafter"/>
</dbReference>
<feature type="transmembrane region" description="Helical" evidence="7">
    <location>
        <begin position="103"/>
        <end position="123"/>
    </location>
</feature>
<feature type="domain" description="Sld7 C-terminal" evidence="8">
    <location>
        <begin position="441"/>
        <end position="553"/>
    </location>
</feature>
<dbReference type="PANTHER" id="PTHR12050">
    <property type="entry name" value="LEPTIN RECEPTOR-RELATED"/>
    <property type="match status" value="1"/>
</dbReference>
<protein>
    <recommendedName>
        <fullName evidence="8">Sld7 C-terminal domain-containing protein</fullName>
    </recommendedName>
</protein>
<keyword evidence="3 7" id="KW-0812">Transmembrane</keyword>
<sequence>MPTQGLRTIIVLSFILAIGFLLVILSAAIWGKYHPLLVVATYVVAPLPNWICSHCGNPDDFIESSGNAIVDFGRFLTGFLVLMGIALPTVLAHCGYIGYPAMIMSILGGLLIYGTIISFSTFFQEQEEFYLVNPALIPLYARAGPSVELHSTTKETSEWLKSRLLGGVWVDEDDGAIFERFTTIQCPVGFLVSVTTSQNYASAANNVSDLLIYGILSSSHDESRIRPPSPPDSLSLTGENGLIIKRELRIYAAPLATSYAQKVQDIPSPPASTAGDDPSHNKDETFANFLPDLRSPSPKRKRILSLFEGAAQHHRRVRQREMIPQLSSMKIKKETDELGSPILGQIDLRRARSLSLGGTQLSKLSESAGVGDKRPGSSKGMANRRDSKSRPNLSHVSSNIETARSQSVVPSPTIDFVKPAPPKDVPEPQLSSPTDGETLVTRNKDLITRTILTCMRLYGYNRKANRSKSLAVGIGEPSHEPDAYQRENSMMPEYPSISVPEEDDFKAMYHATYRAATFALRHHLKMTAGEKLPPALSKDTATNVIDGILKLFCDDSLKPSVASGPL</sequence>
<feature type="region of interest" description="Disordered" evidence="6">
    <location>
        <begin position="263"/>
        <end position="294"/>
    </location>
</feature>
<dbReference type="GO" id="GO:0032511">
    <property type="term" value="P:late endosome to vacuole transport via multivesicular body sorting pathway"/>
    <property type="evidence" value="ECO:0007669"/>
    <property type="project" value="TreeGrafter"/>
</dbReference>
<feature type="region of interest" description="Disordered" evidence="6">
    <location>
        <begin position="364"/>
        <end position="437"/>
    </location>
</feature>
<evidence type="ECO:0000256" key="1">
    <source>
        <dbReference type="ARBA" id="ARBA00004141"/>
    </source>
</evidence>